<protein>
    <recommendedName>
        <fullName evidence="4">Purine nucleoside phosphorylase</fullName>
        <ecNumber evidence="3">2.4.2.1</ecNumber>
    </recommendedName>
    <alternativeName>
        <fullName evidence="13">Inosine phosphorylase</fullName>
    </alternativeName>
    <alternativeName>
        <fullName evidence="12">Inosine-guanosine phosphorylase</fullName>
    </alternativeName>
</protein>
<evidence type="ECO:0000256" key="1">
    <source>
        <dbReference type="ARBA" id="ARBA00005058"/>
    </source>
</evidence>
<comment type="catalytic activity">
    <reaction evidence="11">
        <text>guanosine + phosphate = alpha-D-ribose 1-phosphate + guanine</text>
        <dbReference type="Rhea" id="RHEA:13233"/>
        <dbReference type="ChEBI" id="CHEBI:16235"/>
        <dbReference type="ChEBI" id="CHEBI:16750"/>
        <dbReference type="ChEBI" id="CHEBI:43474"/>
        <dbReference type="ChEBI" id="CHEBI:57720"/>
        <dbReference type="EC" id="2.4.2.1"/>
    </reaction>
</comment>
<dbReference type="PANTHER" id="PTHR11904">
    <property type="entry name" value="METHYLTHIOADENOSINE/PURINE NUCLEOSIDE PHOSPHORYLASE"/>
    <property type="match status" value="1"/>
</dbReference>
<dbReference type="NCBIfam" id="NF006054">
    <property type="entry name" value="PRK08202.1"/>
    <property type="match status" value="1"/>
</dbReference>
<comment type="catalytic activity">
    <reaction evidence="8">
        <text>inosine + phosphate = alpha-D-ribose 1-phosphate + hypoxanthine</text>
        <dbReference type="Rhea" id="RHEA:27646"/>
        <dbReference type="ChEBI" id="CHEBI:17368"/>
        <dbReference type="ChEBI" id="CHEBI:17596"/>
        <dbReference type="ChEBI" id="CHEBI:43474"/>
        <dbReference type="ChEBI" id="CHEBI:57720"/>
        <dbReference type="EC" id="2.4.2.1"/>
    </reaction>
</comment>
<evidence type="ECO:0000256" key="2">
    <source>
        <dbReference type="ARBA" id="ARBA00006751"/>
    </source>
</evidence>
<dbReference type="GO" id="GO:0009116">
    <property type="term" value="P:nucleoside metabolic process"/>
    <property type="evidence" value="ECO:0007669"/>
    <property type="project" value="InterPro"/>
</dbReference>
<evidence type="ECO:0000256" key="11">
    <source>
        <dbReference type="ARBA" id="ARBA00023970"/>
    </source>
</evidence>
<dbReference type="GO" id="GO:0004731">
    <property type="term" value="F:purine-nucleoside phosphorylase activity"/>
    <property type="evidence" value="ECO:0007669"/>
    <property type="project" value="UniProtKB-EC"/>
</dbReference>
<evidence type="ECO:0000256" key="7">
    <source>
        <dbReference type="ARBA" id="ARBA00022679"/>
    </source>
</evidence>
<keyword evidence="5" id="KW-0597">Phosphoprotein</keyword>
<dbReference type="InterPro" id="IPR000845">
    <property type="entry name" value="Nucleoside_phosphorylase_d"/>
</dbReference>
<dbReference type="Gene3D" id="3.40.50.1580">
    <property type="entry name" value="Nucleoside phosphorylase domain"/>
    <property type="match status" value="1"/>
</dbReference>
<evidence type="ECO:0000256" key="6">
    <source>
        <dbReference type="ARBA" id="ARBA00022676"/>
    </source>
</evidence>
<evidence type="ECO:0000256" key="12">
    <source>
        <dbReference type="ARBA" id="ARBA00031036"/>
    </source>
</evidence>
<dbReference type="FunFam" id="3.40.50.1580:FF:000010">
    <property type="entry name" value="Purine nucleoside phosphorylase"/>
    <property type="match status" value="1"/>
</dbReference>
<dbReference type="Proteomes" id="UP000005237">
    <property type="component" value="Unassembled WGS sequence"/>
</dbReference>
<evidence type="ECO:0000313" key="15">
    <source>
        <dbReference type="EnsemblMetazoa" id="CJA01441.1"/>
    </source>
</evidence>
<dbReference type="SUPFAM" id="SSF53167">
    <property type="entry name" value="Purine and uridine phosphorylases"/>
    <property type="match status" value="1"/>
</dbReference>
<dbReference type="NCBIfam" id="TIGR01700">
    <property type="entry name" value="PNPH"/>
    <property type="match status" value="1"/>
</dbReference>
<evidence type="ECO:0000313" key="16">
    <source>
        <dbReference type="Proteomes" id="UP000005237"/>
    </source>
</evidence>
<evidence type="ECO:0000256" key="3">
    <source>
        <dbReference type="ARBA" id="ARBA00011886"/>
    </source>
</evidence>
<evidence type="ECO:0000256" key="8">
    <source>
        <dbReference type="ARBA" id="ARBA00023918"/>
    </source>
</evidence>
<dbReference type="PANTHER" id="PTHR11904:SF9">
    <property type="entry name" value="PURINE NUCLEOSIDE PHOSPHORYLASE-RELATED"/>
    <property type="match status" value="1"/>
</dbReference>
<comment type="catalytic activity">
    <reaction evidence="10">
        <text>2'-deoxyinosine + phosphate = 2-deoxy-alpha-D-ribose 1-phosphate + hypoxanthine</text>
        <dbReference type="Rhea" id="RHEA:27750"/>
        <dbReference type="ChEBI" id="CHEBI:17368"/>
        <dbReference type="ChEBI" id="CHEBI:28997"/>
        <dbReference type="ChEBI" id="CHEBI:43474"/>
        <dbReference type="ChEBI" id="CHEBI:57259"/>
        <dbReference type="EC" id="2.4.2.1"/>
    </reaction>
</comment>
<dbReference type="InterPro" id="IPR011270">
    <property type="entry name" value="Pur_Nuc_Pase_Ino/Guo-sp"/>
</dbReference>
<evidence type="ECO:0000256" key="13">
    <source>
        <dbReference type="ARBA" id="ARBA00033072"/>
    </source>
</evidence>
<dbReference type="NCBIfam" id="TIGR01697">
    <property type="entry name" value="PNPH-PUNA-XAPA"/>
    <property type="match status" value="1"/>
</dbReference>
<evidence type="ECO:0000256" key="5">
    <source>
        <dbReference type="ARBA" id="ARBA00022553"/>
    </source>
</evidence>
<keyword evidence="6" id="KW-0328">Glycosyltransferase</keyword>
<evidence type="ECO:0000259" key="14">
    <source>
        <dbReference type="Pfam" id="PF01048"/>
    </source>
</evidence>
<reference evidence="16" key="1">
    <citation type="submission" date="2010-08" db="EMBL/GenBank/DDBJ databases">
        <authorList>
            <consortium name="Caenorhabditis japonica Sequencing Consortium"/>
            <person name="Wilson R.K."/>
        </authorList>
    </citation>
    <scope>NUCLEOTIDE SEQUENCE [LARGE SCALE GENOMIC DNA]</scope>
    <source>
        <strain evidence="16">DF5081</strain>
    </source>
</reference>
<proteinExistence type="inferred from homology"/>
<organism evidence="15 16">
    <name type="scientific">Caenorhabditis japonica</name>
    <dbReference type="NCBI Taxonomy" id="281687"/>
    <lineage>
        <taxon>Eukaryota</taxon>
        <taxon>Metazoa</taxon>
        <taxon>Ecdysozoa</taxon>
        <taxon>Nematoda</taxon>
        <taxon>Chromadorea</taxon>
        <taxon>Rhabditida</taxon>
        <taxon>Rhabditina</taxon>
        <taxon>Rhabditomorpha</taxon>
        <taxon>Rhabditoidea</taxon>
        <taxon>Rhabditidae</taxon>
        <taxon>Peloderinae</taxon>
        <taxon>Caenorhabditis</taxon>
    </lineage>
</organism>
<comment type="catalytic activity">
    <reaction evidence="9">
        <text>2'-deoxyguanosine + phosphate = 2-deoxy-alpha-D-ribose 1-phosphate + guanine</text>
        <dbReference type="Rhea" id="RHEA:27738"/>
        <dbReference type="ChEBI" id="CHEBI:16235"/>
        <dbReference type="ChEBI" id="CHEBI:17172"/>
        <dbReference type="ChEBI" id="CHEBI:43474"/>
        <dbReference type="ChEBI" id="CHEBI:57259"/>
        <dbReference type="EC" id="2.4.2.1"/>
    </reaction>
</comment>
<keyword evidence="7" id="KW-0808">Transferase</keyword>
<feature type="domain" description="Nucleoside phosphorylase" evidence="14">
    <location>
        <begin position="91"/>
        <end position="343"/>
    </location>
</feature>
<dbReference type="EC" id="2.4.2.1" evidence="3"/>
<dbReference type="Pfam" id="PF01048">
    <property type="entry name" value="PNP_UDP_1"/>
    <property type="match status" value="1"/>
</dbReference>
<dbReference type="InterPro" id="IPR011268">
    <property type="entry name" value="Purine_phosphorylase"/>
</dbReference>
<keyword evidence="16" id="KW-1185">Reference proteome</keyword>
<evidence type="ECO:0000256" key="4">
    <source>
        <dbReference type="ARBA" id="ARBA00013834"/>
    </source>
</evidence>
<sequence>MGLASTLFRRTSSTGHYDSTWIQYFADEKKNHSFTMLLNFNKSTTMTFENNNSPTQAAQHNQKIDPRNYDDLLSVVASIREQVGSEIAQADIGIICGSGLGPIGDTVENATILPFSKIPGFPATHVVGHKGNLVFGTLGGKKVVCLQGRFHPYEHNMDLALCTLPVRVMHLLGIKIMIVSNAAGGINTVLHHGDLMLIKDHIFLPALAGFSPLVGCNDPRFGARFVSVHDAYDKQLRQLSIDVGRKRGMTLYEGVYVMSGGPQYESPAEVSLFKTVGADALGMSTCHEVTVARQCGIKVLGFSLITNIANLDADQSVEVSHEEVLDIAKQAGERASLFVADIITEISL</sequence>
<dbReference type="EnsemblMetazoa" id="CJA01441.1">
    <property type="protein sequence ID" value="CJA01441.1"/>
    <property type="gene ID" value="WBGene00120645"/>
</dbReference>
<evidence type="ECO:0000256" key="10">
    <source>
        <dbReference type="ARBA" id="ARBA00023950"/>
    </source>
</evidence>
<evidence type="ECO:0000256" key="9">
    <source>
        <dbReference type="ARBA" id="ARBA00023929"/>
    </source>
</evidence>
<comment type="similarity">
    <text evidence="2">Belongs to the PNP/MTAP phosphorylase family.</text>
</comment>
<dbReference type="InterPro" id="IPR035994">
    <property type="entry name" value="Nucleoside_phosphorylase_sf"/>
</dbReference>
<reference evidence="15" key="2">
    <citation type="submission" date="2022-06" db="UniProtKB">
        <authorList>
            <consortium name="EnsemblMetazoa"/>
        </authorList>
    </citation>
    <scope>IDENTIFICATION</scope>
    <source>
        <strain evidence="15">DF5081</strain>
    </source>
</reference>
<accession>A0A8R1DFT3</accession>
<dbReference type="AlphaFoldDB" id="A0A8R1DFT3"/>
<dbReference type="GO" id="GO:0005737">
    <property type="term" value="C:cytoplasm"/>
    <property type="evidence" value="ECO:0007669"/>
    <property type="project" value="TreeGrafter"/>
</dbReference>
<name>A0A8R1DFT3_CAEJA</name>
<dbReference type="CDD" id="cd09009">
    <property type="entry name" value="PNP-EcPNPII_like"/>
    <property type="match status" value="1"/>
</dbReference>
<comment type="pathway">
    <text evidence="1">Purine metabolism; purine nucleoside salvage.</text>
</comment>